<dbReference type="Gene3D" id="2.102.10.10">
    <property type="entry name" value="Rieske [2Fe-2S] iron-sulphur domain"/>
    <property type="match status" value="1"/>
</dbReference>
<evidence type="ECO:0000256" key="5">
    <source>
        <dbReference type="ARBA" id="ARBA00023004"/>
    </source>
</evidence>
<dbReference type="GO" id="GO:0051537">
    <property type="term" value="F:2 iron, 2 sulfur cluster binding"/>
    <property type="evidence" value="ECO:0007669"/>
    <property type="project" value="UniProtKB-KW"/>
</dbReference>
<gene>
    <name evidence="8" type="ORF">IQ35_00507</name>
</gene>
<feature type="domain" description="Rieske" evidence="7">
    <location>
        <begin position="48"/>
        <end position="155"/>
    </location>
</feature>
<dbReference type="Gene3D" id="3.90.380.10">
    <property type="entry name" value="Naphthalene 1,2-dioxygenase Alpha Subunit, Chain A, domain 1"/>
    <property type="match status" value="1"/>
</dbReference>
<evidence type="ECO:0000313" key="8">
    <source>
        <dbReference type="EMBL" id="TWH96576.1"/>
    </source>
</evidence>
<dbReference type="SUPFAM" id="SSF55961">
    <property type="entry name" value="Bet v1-like"/>
    <property type="match status" value="1"/>
</dbReference>
<evidence type="ECO:0000313" key="9">
    <source>
        <dbReference type="Proteomes" id="UP000316624"/>
    </source>
</evidence>
<evidence type="ECO:0000256" key="4">
    <source>
        <dbReference type="ARBA" id="ARBA00023002"/>
    </source>
</evidence>
<dbReference type="Pfam" id="PF00355">
    <property type="entry name" value="Rieske"/>
    <property type="match status" value="1"/>
</dbReference>
<evidence type="ECO:0000256" key="6">
    <source>
        <dbReference type="ARBA" id="ARBA00023014"/>
    </source>
</evidence>
<dbReference type="InterPro" id="IPR036922">
    <property type="entry name" value="Rieske_2Fe-2S_sf"/>
</dbReference>
<dbReference type="InterPro" id="IPR017941">
    <property type="entry name" value="Rieske_2Fe-2S"/>
</dbReference>
<evidence type="ECO:0000259" key="7">
    <source>
        <dbReference type="PROSITE" id="PS51296"/>
    </source>
</evidence>
<evidence type="ECO:0000256" key="1">
    <source>
        <dbReference type="ARBA" id="ARBA00001962"/>
    </source>
</evidence>
<accession>A0A562KMH2</accession>
<keyword evidence="2" id="KW-0001">2Fe-2S</keyword>
<name>A0A562KMH2_SPHWJ</name>
<reference evidence="8 9" key="1">
    <citation type="journal article" date="2015" name="Stand. Genomic Sci.">
        <title>Genomic Encyclopedia of Bacterial and Archaeal Type Strains, Phase III: the genomes of soil and plant-associated and newly described type strains.</title>
        <authorList>
            <person name="Whitman W.B."/>
            <person name="Woyke T."/>
            <person name="Klenk H.P."/>
            <person name="Zhou Y."/>
            <person name="Lilburn T.G."/>
            <person name="Beck B.J."/>
            <person name="De Vos P."/>
            <person name="Vandamme P."/>
            <person name="Eisen J.A."/>
            <person name="Garrity G."/>
            <person name="Hugenholtz P."/>
            <person name="Kyrpides N.C."/>
        </authorList>
    </citation>
    <scope>NUCLEOTIDE SEQUENCE [LARGE SCALE GENOMIC DNA]</scope>
    <source>
        <strain evidence="8 9">CGMCC 1.7748</strain>
    </source>
</reference>
<dbReference type="EMBL" id="VLKK01000002">
    <property type="protein sequence ID" value="TWH96576.1"/>
    <property type="molecule type" value="Genomic_DNA"/>
</dbReference>
<dbReference type="PROSITE" id="PS51296">
    <property type="entry name" value="RIESKE"/>
    <property type="match status" value="1"/>
</dbReference>
<keyword evidence="9" id="KW-1185">Reference proteome</keyword>
<organism evidence="8 9">
    <name type="scientific">Sphingobium wenxiniae (strain DSM 21828 / CGMCC 1.7748 / JZ-1)</name>
    <dbReference type="NCBI Taxonomy" id="595605"/>
    <lineage>
        <taxon>Bacteria</taxon>
        <taxon>Pseudomonadati</taxon>
        <taxon>Pseudomonadota</taxon>
        <taxon>Alphaproteobacteria</taxon>
        <taxon>Sphingomonadales</taxon>
        <taxon>Sphingomonadaceae</taxon>
        <taxon>Sphingobium</taxon>
    </lineage>
</organism>
<dbReference type="PRINTS" id="PR00090">
    <property type="entry name" value="RNGDIOXGNASE"/>
</dbReference>
<keyword evidence="6" id="KW-0411">Iron-sulfur</keyword>
<dbReference type="RefSeq" id="WP_145071897.1">
    <property type="nucleotide sequence ID" value="NZ_JACIIY010000009.1"/>
</dbReference>
<proteinExistence type="predicted"/>
<dbReference type="Proteomes" id="UP000316624">
    <property type="component" value="Unassembled WGS sequence"/>
</dbReference>
<dbReference type="AlphaFoldDB" id="A0A562KMH2"/>
<evidence type="ECO:0000256" key="2">
    <source>
        <dbReference type="ARBA" id="ARBA00022714"/>
    </source>
</evidence>
<dbReference type="SUPFAM" id="SSF50022">
    <property type="entry name" value="ISP domain"/>
    <property type="match status" value="1"/>
</dbReference>
<dbReference type="PANTHER" id="PTHR43756">
    <property type="entry name" value="CHOLINE MONOOXYGENASE, CHLOROPLASTIC"/>
    <property type="match status" value="1"/>
</dbReference>
<protein>
    <submittedName>
        <fullName evidence="8">Rieske-like 2Fe-2S protein</fullName>
    </submittedName>
</protein>
<keyword evidence="5" id="KW-0408">Iron</keyword>
<sequence length="460" mass="52569">MAVESPSPAVKLSPRRTPGAPGTFLDKSVYHSEAFARLENERLWPAAWQMVCREQDLESLGSFVTYDILDETVVVLRSSDTEIKAFHNVCQHRGRRLLEGCGKTQRLFCKYHGWRWKLDGSIDRIPWRDDFTNVADADVALEPVKVGLWQGWVFISLDPDVQPLEDYLRPISAALAPFRQDQMRYRWRRSVMLDANWKVALEAFMEAYHAQCTHNHMEPYTDGRTVCDIHGLHGMFRDSEIRLPLGVPSPLTDLPTPDDLRPNIAKFFEQLDVTLQALVTPADARGAQRILTEVPEDAEFSEIMVRLGAFQHEEALKEGIERPPITYDDVRRAGQDWHIFPNMVLLPAPDSFLVYRSRPDGRNVDRCRFDVFVLQRYGPGQEPDIDAVTQVVEDWRDADWPKIFEQDFINIADVHSGMKSSGFRGSVTNPIQEAVVANFHRQLKRVVVDGEAVVQGEMKA</sequence>
<comment type="caution">
    <text evidence="8">The sequence shown here is derived from an EMBL/GenBank/DDBJ whole genome shotgun (WGS) entry which is preliminary data.</text>
</comment>
<dbReference type="GO" id="GO:0016491">
    <property type="term" value="F:oxidoreductase activity"/>
    <property type="evidence" value="ECO:0007669"/>
    <property type="project" value="UniProtKB-KW"/>
</dbReference>
<dbReference type="GO" id="GO:0005506">
    <property type="term" value="F:iron ion binding"/>
    <property type="evidence" value="ECO:0007669"/>
    <property type="project" value="InterPro"/>
</dbReference>
<evidence type="ECO:0000256" key="3">
    <source>
        <dbReference type="ARBA" id="ARBA00022723"/>
    </source>
</evidence>
<dbReference type="CDD" id="cd03469">
    <property type="entry name" value="Rieske_RO_Alpha_N"/>
    <property type="match status" value="1"/>
</dbReference>
<dbReference type="InterPro" id="IPR015879">
    <property type="entry name" value="Ring_hydroxy_dOase_asu_C_dom"/>
</dbReference>
<dbReference type="InterPro" id="IPR001663">
    <property type="entry name" value="Rng_hydr_dOase-A"/>
</dbReference>
<keyword evidence="3" id="KW-0479">Metal-binding</keyword>
<keyword evidence="4" id="KW-0560">Oxidoreductase</keyword>
<dbReference type="PANTHER" id="PTHR43756:SF5">
    <property type="entry name" value="CHOLINE MONOOXYGENASE, CHLOROPLASTIC"/>
    <property type="match status" value="1"/>
</dbReference>
<dbReference type="Pfam" id="PF00848">
    <property type="entry name" value="Ring_hydroxyl_A"/>
    <property type="match status" value="1"/>
</dbReference>
<comment type="cofactor">
    <cofactor evidence="1">
        <name>Fe cation</name>
        <dbReference type="ChEBI" id="CHEBI:24875"/>
    </cofactor>
</comment>